<feature type="chain" id="PRO_5017967750" description="Sodium/hydrogen exchanger" evidence="11">
    <location>
        <begin position="20"/>
        <end position="411"/>
    </location>
</feature>
<evidence type="ECO:0000313" key="14">
    <source>
        <dbReference type="Proteomes" id="UP000281553"/>
    </source>
</evidence>
<dbReference type="Gene3D" id="6.10.140.1330">
    <property type="match status" value="1"/>
</dbReference>
<evidence type="ECO:0000256" key="5">
    <source>
        <dbReference type="ARBA" id="ARBA00023053"/>
    </source>
</evidence>
<feature type="transmembrane region" description="Helical" evidence="10">
    <location>
        <begin position="252"/>
        <end position="275"/>
    </location>
</feature>
<dbReference type="InterPro" id="IPR004709">
    <property type="entry name" value="NaH_exchanger"/>
</dbReference>
<keyword evidence="3 9" id="KW-0812">Transmembrane</keyword>
<dbReference type="Proteomes" id="UP000281553">
    <property type="component" value="Unassembled WGS sequence"/>
</dbReference>
<dbReference type="AlphaFoldDB" id="A0A3P7NY83"/>
<keyword evidence="4 10" id="KW-1133">Transmembrane helix</keyword>
<feature type="transmembrane region" description="Helical" evidence="10">
    <location>
        <begin position="218"/>
        <end position="240"/>
    </location>
</feature>
<evidence type="ECO:0000256" key="2">
    <source>
        <dbReference type="ARBA" id="ARBA00022448"/>
    </source>
</evidence>
<dbReference type="EMBL" id="UYRU01056986">
    <property type="protein sequence ID" value="VDN13659.1"/>
    <property type="molecule type" value="Genomic_DNA"/>
</dbReference>
<keyword evidence="7 10" id="KW-0472">Membrane</keyword>
<keyword evidence="14" id="KW-1185">Reference proteome</keyword>
<feature type="transmembrane region" description="Helical" evidence="10">
    <location>
        <begin position="87"/>
        <end position="106"/>
    </location>
</feature>
<feature type="non-terminal residue" evidence="13">
    <location>
        <position position="411"/>
    </location>
</feature>
<accession>A0A3P7NY83</accession>
<feature type="signal peptide" evidence="11">
    <location>
        <begin position="1"/>
        <end position="19"/>
    </location>
</feature>
<proteinExistence type="inferred from homology"/>
<evidence type="ECO:0000313" key="13">
    <source>
        <dbReference type="EMBL" id="VDN13659.1"/>
    </source>
</evidence>
<dbReference type="PANTHER" id="PTHR10110">
    <property type="entry name" value="SODIUM/HYDROGEN EXCHANGER"/>
    <property type="match status" value="1"/>
</dbReference>
<feature type="transmembrane region" description="Helical" evidence="10">
    <location>
        <begin position="146"/>
        <end position="170"/>
    </location>
</feature>
<keyword evidence="11" id="KW-0732">Signal</keyword>
<organism evidence="13 14">
    <name type="scientific">Dibothriocephalus latus</name>
    <name type="common">Fish tapeworm</name>
    <name type="synonym">Diphyllobothrium latum</name>
    <dbReference type="NCBI Taxonomy" id="60516"/>
    <lineage>
        <taxon>Eukaryota</taxon>
        <taxon>Metazoa</taxon>
        <taxon>Spiralia</taxon>
        <taxon>Lophotrochozoa</taxon>
        <taxon>Platyhelminthes</taxon>
        <taxon>Cestoda</taxon>
        <taxon>Eucestoda</taxon>
        <taxon>Diphyllobothriidea</taxon>
        <taxon>Diphyllobothriidae</taxon>
        <taxon>Dibothriocephalus</taxon>
    </lineage>
</organism>
<reference evidence="13 14" key="1">
    <citation type="submission" date="2018-11" db="EMBL/GenBank/DDBJ databases">
        <authorList>
            <consortium name="Pathogen Informatics"/>
        </authorList>
    </citation>
    <scope>NUCLEOTIDE SEQUENCE [LARGE SCALE GENOMIC DNA]</scope>
</reference>
<feature type="transmembrane region" description="Helical" evidence="10">
    <location>
        <begin position="55"/>
        <end position="75"/>
    </location>
</feature>
<evidence type="ECO:0000256" key="10">
    <source>
        <dbReference type="SAM" id="Phobius"/>
    </source>
</evidence>
<keyword evidence="9" id="KW-0050">Antiport</keyword>
<feature type="transmembrane region" description="Helical" evidence="10">
    <location>
        <begin position="375"/>
        <end position="396"/>
    </location>
</feature>
<protein>
    <recommendedName>
        <fullName evidence="9">Sodium/hydrogen exchanger</fullName>
    </recommendedName>
</protein>
<dbReference type="PRINTS" id="PR01084">
    <property type="entry name" value="NAHEXCHNGR"/>
</dbReference>
<feature type="transmembrane region" description="Helical" evidence="10">
    <location>
        <begin position="287"/>
        <end position="304"/>
    </location>
</feature>
<evidence type="ECO:0000256" key="8">
    <source>
        <dbReference type="ARBA" id="ARBA00023201"/>
    </source>
</evidence>
<dbReference type="GO" id="GO:0005886">
    <property type="term" value="C:plasma membrane"/>
    <property type="evidence" value="ECO:0007669"/>
    <property type="project" value="TreeGrafter"/>
</dbReference>
<feature type="transmembrane region" description="Helical" evidence="10">
    <location>
        <begin position="349"/>
        <end position="369"/>
    </location>
</feature>
<dbReference type="PANTHER" id="PTHR10110:SF126">
    <property type="entry name" value="NA(+)_H(+) EXCHANGER PROTEIN 7"/>
    <property type="match status" value="1"/>
</dbReference>
<dbReference type="OrthoDB" id="196264at2759"/>
<evidence type="ECO:0000256" key="1">
    <source>
        <dbReference type="ARBA" id="ARBA00004141"/>
    </source>
</evidence>
<evidence type="ECO:0000259" key="12">
    <source>
        <dbReference type="Pfam" id="PF00999"/>
    </source>
</evidence>
<evidence type="ECO:0000256" key="7">
    <source>
        <dbReference type="ARBA" id="ARBA00023136"/>
    </source>
</evidence>
<evidence type="ECO:0000256" key="3">
    <source>
        <dbReference type="ARBA" id="ARBA00022692"/>
    </source>
</evidence>
<keyword evidence="8 9" id="KW-0739">Sodium transport</keyword>
<keyword evidence="5" id="KW-0915">Sodium</keyword>
<comment type="subcellular location">
    <subcellularLocation>
        <location evidence="1">Membrane</location>
        <topology evidence="1">Multi-pass membrane protein</topology>
    </subcellularLocation>
</comment>
<dbReference type="GO" id="GO:0015386">
    <property type="term" value="F:potassium:proton antiporter activity"/>
    <property type="evidence" value="ECO:0007669"/>
    <property type="project" value="TreeGrafter"/>
</dbReference>
<dbReference type="InterPro" id="IPR018422">
    <property type="entry name" value="Cation/H_exchanger_CPA1"/>
</dbReference>
<keyword evidence="6 9" id="KW-0406">Ion transport</keyword>
<dbReference type="GO" id="GO:0051453">
    <property type="term" value="P:regulation of intracellular pH"/>
    <property type="evidence" value="ECO:0007669"/>
    <property type="project" value="TreeGrafter"/>
</dbReference>
<dbReference type="NCBIfam" id="TIGR00840">
    <property type="entry name" value="b_cpa1"/>
    <property type="match status" value="1"/>
</dbReference>
<gene>
    <name evidence="13" type="ORF">DILT_LOCUS9490</name>
</gene>
<dbReference type="GO" id="GO:0015385">
    <property type="term" value="F:sodium:proton antiporter activity"/>
    <property type="evidence" value="ECO:0007669"/>
    <property type="project" value="InterPro"/>
</dbReference>
<feature type="transmembrane region" description="Helical" evidence="10">
    <location>
        <begin position="190"/>
        <end position="209"/>
    </location>
</feature>
<evidence type="ECO:0000256" key="11">
    <source>
        <dbReference type="SAM" id="SignalP"/>
    </source>
</evidence>
<evidence type="ECO:0000256" key="4">
    <source>
        <dbReference type="ARBA" id="ARBA00022989"/>
    </source>
</evidence>
<dbReference type="GO" id="GO:0098719">
    <property type="term" value="P:sodium ion import across plasma membrane"/>
    <property type="evidence" value="ECO:0007669"/>
    <property type="project" value="TreeGrafter"/>
</dbReference>
<dbReference type="Pfam" id="PF00999">
    <property type="entry name" value="Na_H_Exchanger"/>
    <property type="match status" value="1"/>
</dbReference>
<evidence type="ECO:0000256" key="6">
    <source>
        <dbReference type="ARBA" id="ARBA00023065"/>
    </source>
</evidence>
<comment type="similarity">
    <text evidence="9">Belongs to the monovalent cation:proton antiporter 1 (CPA1) transporter (TC 2.A.36) family.</text>
</comment>
<dbReference type="InterPro" id="IPR006153">
    <property type="entry name" value="Cation/H_exchanger_TM"/>
</dbReference>
<name>A0A3P7NY83_DIBLA</name>
<keyword evidence="2 9" id="KW-0813">Transport</keyword>
<evidence type="ECO:0000256" key="9">
    <source>
        <dbReference type="RuleBase" id="RU003722"/>
    </source>
</evidence>
<feature type="domain" description="Cation/H+ exchanger transmembrane" evidence="12">
    <location>
        <begin position="67"/>
        <end position="396"/>
    </location>
</feature>
<sequence length="411" mass="45109">MRIFLFPVLLFSLPALGDATANVTSSSNATSPQGNETRPVSPKPVMAANWRFSEFSHHLTAMLFVLSIALIKTYYGRIRFVSELLPESMVLIVLGVCIGCIVRFASRLDIETTMWNLNPEMFFEFLLPPIVLESAYCLYNRTFGEYLGIILVYAVCGTILNFFIIGFVMYGLDVAGAMGANVPPMDIKVYLLFASLIVAVDPVAVLATFQDIGVDLSLYYMVFGESLLNDAVTVVLYNIMSAFCSHAVVEGGQIAVGVVSFFTISIGGLLIGIFFGVLTSLITRFQIKHEVAVTLLLGYFAYIIADMVAWSGIISMIGCGLVQAAYAFDNMNRKAVTTVRTITEEAATICEAIIFVLIGVQLLNVSLVWQNGFCLWGITMCIVSRLVVVMGLTFAINMVRVDNRKVSFTEQ</sequence>